<dbReference type="RefSeq" id="WP_165489352.1">
    <property type="nucleotide sequence ID" value="NZ_FXTL01000016.1"/>
</dbReference>
<dbReference type="Gene3D" id="3.90.1720.10">
    <property type="entry name" value="endopeptidase domain like (from Nostoc punctiforme)"/>
    <property type="match status" value="1"/>
</dbReference>
<dbReference type="AlphaFoldDB" id="A0A4Q9KK29"/>
<name>A0A4Q9KK29_PROTD</name>
<evidence type="ECO:0000256" key="1">
    <source>
        <dbReference type="SAM" id="MobiDB-lite"/>
    </source>
</evidence>
<evidence type="ECO:0008006" key="4">
    <source>
        <dbReference type="Google" id="ProtNLM"/>
    </source>
</evidence>
<feature type="region of interest" description="Disordered" evidence="1">
    <location>
        <begin position="221"/>
        <end position="253"/>
    </location>
</feature>
<dbReference type="SUPFAM" id="SSF54001">
    <property type="entry name" value="Cysteine proteinases"/>
    <property type="match status" value="1"/>
</dbReference>
<protein>
    <recommendedName>
        <fullName evidence="4">Permuted papain-like amidase YaeF/Yiix C92 family enzyme</fullName>
    </recommendedName>
</protein>
<evidence type="ECO:0000313" key="3">
    <source>
        <dbReference type="Proteomes" id="UP000291933"/>
    </source>
</evidence>
<dbReference type="InterPro" id="IPR038765">
    <property type="entry name" value="Papain-like_cys_pep_sf"/>
</dbReference>
<organism evidence="2 3">
    <name type="scientific">Propioniciclava tarda</name>
    <dbReference type="NCBI Taxonomy" id="433330"/>
    <lineage>
        <taxon>Bacteria</taxon>
        <taxon>Bacillati</taxon>
        <taxon>Actinomycetota</taxon>
        <taxon>Actinomycetes</taxon>
        <taxon>Propionibacteriales</taxon>
        <taxon>Propionibacteriaceae</taxon>
        <taxon>Propioniciclava</taxon>
    </lineage>
</organism>
<proteinExistence type="predicted"/>
<gene>
    <name evidence="2" type="ORF">ET996_11655</name>
</gene>
<dbReference type="EMBL" id="SDMR01000016">
    <property type="protein sequence ID" value="TBT94210.1"/>
    <property type="molecule type" value="Genomic_DNA"/>
</dbReference>
<evidence type="ECO:0000313" key="2">
    <source>
        <dbReference type="EMBL" id="TBT94210.1"/>
    </source>
</evidence>
<accession>A0A4Q9KK29</accession>
<reference evidence="2 3" key="1">
    <citation type="submission" date="2019-01" db="EMBL/GenBank/DDBJ databases">
        <title>Lactibacter flavus gen. nov., sp. nov., a novel bacterium of the family Propionibacteriaceae isolated from raw milk and dairy products.</title>
        <authorList>
            <person name="Huptas C."/>
            <person name="Wenning M."/>
            <person name="Breitenwieser F."/>
            <person name="Doll E."/>
            <person name="Von Neubeck M."/>
            <person name="Busse H.-J."/>
            <person name="Scherer S."/>
        </authorList>
    </citation>
    <scope>NUCLEOTIDE SEQUENCE [LARGE SCALE GENOMIC DNA]</scope>
    <source>
        <strain evidence="2 3">DSM 22130</strain>
    </source>
</reference>
<keyword evidence="3" id="KW-1185">Reference proteome</keyword>
<comment type="caution">
    <text evidence="2">The sequence shown here is derived from an EMBL/GenBank/DDBJ whole genome shotgun (WGS) entry which is preliminary data.</text>
</comment>
<sequence length="263" mass="29488">MRVTNKVDVFHRWVRPGDVIAFDTLKSLSGLVQWADNAPVNHVAVMIDDQHCAMANKPTKGTPRTSAITTPPLKTLLDAEKIRAAQILRPRRLTPARLERLLEAIAGFEAEKTDFSVGHMFALAPTSVIRAYAELDAPDDHTSVLLKRMVRALQRAALAGLKNVRNDARTLTCSEFVYRSFCRAGIKLEIVEPLAGLPADHPWDEDITRSDEKYWRRVRRHNDRAGTPPEEDFGVQPETVTPGDLWRSPTLDPVGYVVKTPPR</sequence>
<dbReference type="Proteomes" id="UP000291933">
    <property type="component" value="Unassembled WGS sequence"/>
</dbReference>